<dbReference type="RefSeq" id="WP_034324275.1">
    <property type="nucleotide sequence ID" value="NZ_JOTP01000026.1"/>
</dbReference>
<evidence type="ECO:0008006" key="3">
    <source>
        <dbReference type="Google" id="ProtNLM"/>
    </source>
</evidence>
<comment type="caution">
    <text evidence="1">The sequence shown here is derived from an EMBL/GenBank/DDBJ whole genome shotgun (WGS) entry which is preliminary data.</text>
</comment>
<dbReference type="eggNOG" id="COG0346">
    <property type="taxonomic scope" value="Bacteria"/>
</dbReference>
<protein>
    <recommendedName>
        <fullName evidence="3">Glyoxalase-like domain-containing protein</fullName>
    </recommendedName>
</protein>
<name>A0A081L7T4_9BACI</name>
<dbReference type="AlphaFoldDB" id="A0A081L7T4"/>
<reference evidence="1 2" key="1">
    <citation type="submission" date="2012-09" db="EMBL/GenBank/DDBJ databases">
        <title>Genome Sequence of Bacillus sp. DW5-4.</title>
        <authorList>
            <person name="Lai Q."/>
            <person name="Liu Y."/>
            <person name="Shao Z."/>
        </authorList>
    </citation>
    <scope>NUCLEOTIDE SEQUENCE [LARGE SCALE GENOMIC DNA]</scope>
    <source>
        <strain evidence="1 2">DW5-4</strain>
    </source>
</reference>
<sequence>MQLFHYHYWTPFVEETEQAYFALGFQVKKRFTKDGSFHPPLKWDDFREKEPSFRIVEMRKGHINLTFGYSKKVLFDHIGFLVTEEEYDQLLVQAKELNWPIQAGERRTFISTPFRFRLELQRRIDVIENGEEALREITIAVPDLVHTPKFDQLLFGLNQPIHWQIGERLSLLEVKMSDSEAMNMTDPNGVHVIKQT</sequence>
<gene>
    <name evidence="1" type="ORF">BA70_09685</name>
</gene>
<proteinExistence type="predicted"/>
<organism evidence="1 2">
    <name type="scientific">Bacillus zhangzhouensis</name>
    <dbReference type="NCBI Taxonomy" id="1178540"/>
    <lineage>
        <taxon>Bacteria</taxon>
        <taxon>Bacillati</taxon>
        <taxon>Bacillota</taxon>
        <taxon>Bacilli</taxon>
        <taxon>Bacillales</taxon>
        <taxon>Bacillaceae</taxon>
        <taxon>Bacillus</taxon>
    </lineage>
</organism>
<accession>A0A081L7T4</accession>
<evidence type="ECO:0000313" key="1">
    <source>
        <dbReference type="EMBL" id="KEP25310.1"/>
    </source>
</evidence>
<keyword evidence="2" id="KW-1185">Reference proteome</keyword>
<dbReference type="SUPFAM" id="SSF54593">
    <property type="entry name" value="Glyoxalase/Bleomycin resistance protein/Dihydroxybiphenyl dioxygenase"/>
    <property type="match status" value="1"/>
</dbReference>
<dbReference type="EMBL" id="JOTP01000026">
    <property type="protein sequence ID" value="KEP25310.1"/>
    <property type="molecule type" value="Genomic_DNA"/>
</dbReference>
<dbReference type="OrthoDB" id="2353168at2"/>
<evidence type="ECO:0000313" key="2">
    <source>
        <dbReference type="Proteomes" id="UP000028091"/>
    </source>
</evidence>
<dbReference type="InterPro" id="IPR029068">
    <property type="entry name" value="Glyas_Bleomycin-R_OHBP_Dase"/>
</dbReference>
<dbReference type="Proteomes" id="UP000028091">
    <property type="component" value="Unassembled WGS sequence"/>
</dbReference>